<dbReference type="GO" id="GO:0005634">
    <property type="term" value="C:nucleus"/>
    <property type="evidence" value="ECO:0007669"/>
    <property type="project" value="UniProtKB-SubCell"/>
</dbReference>
<feature type="domain" description="Homeobox" evidence="8">
    <location>
        <begin position="3"/>
        <end position="63"/>
    </location>
</feature>
<feature type="non-terminal residue" evidence="9">
    <location>
        <position position="1"/>
    </location>
</feature>
<evidence type="ECO:0000256" key="2">
    <source>
        <dbReference type="ARBA" id="ARBA00023125"/>
    </source>
</evidence>
<dbReference type="SMART" id="SM00389">
    <property type="entry name" value="HOX"/>
    <property type="match status" value="1"/>
</dbReference>
<dbReference type="InterPro" id="IPR017970">
    <property type="entry name" value="Homeobox_CS"/>
</dbReference>
<organism evidence="9 10">
    <name type="scientific">Ranatra chinensis</name>
    <dbReference type="NCBI Taxonomy" id="642074"/>
    <lineage>
        <taxon>Eukaryota</taxon>
        <taxon>Metazoa</taxon>
        <taxon>Ecdysozoa</taxon>
        <taxon>Arthropoda</taxon>
        <taxon>Hexapoda</taxon>
        <taxon>Insecta</taxon>
        <taxon>Pterygota</taxon>
        <taxon>Neoptera</taxon>
        <taxon>Paraneoptera</taxon>
        <taxon>Hemiptera</taxon>
        <taxon>Heteroptera</taxon>
        <taxon>Panheteroptera</taxon>
        <taxon>Nepomorpha</taxon>
        <taxon>Nepidae</taxon>
        <taxon>Ranatrinae</taxon>
        <taxon>Ranatra</taxon>
    </lineage>
</organism>
<feature type="region of interest" description="Disordered" evidence="7">
    <location>
        <begin position="114"/>
        <end position="176"/>
    </location>
</feature>
<dbReference type="PANTHER" id="PTHR24333:SF13">
    <property type="entry name" value="HOMEOBOX DOMAIN-CONTAINING PROTEIN"/>
    <property type="match status" value="1"/>
</dbReference>
<dbReference type="PROSITE" id="PS00027">
    <property type="entry name" value="HOMEOBOX_1"/>
    <property type="match status" value="1"/>
</dbReference>
<dbReference type="InterPro" id="IPR050848">
    <property type="entry name" value="Homeobox_TF"/>
</dbReference>
<dbReference type="SUPFAM" id="SSF46689">
    <property type="entry name" value="Homeodomain-like"/>
    <property type="match status" value="1"/>
</dbReference>
<dbReference type="FunFam" id="1.10.10.60:FF:000176">
    <property type="entry name" value="pancreas/duodenum homeobox protein 1"/>
    <property type="match status" value="1"/>
</dbReference>
<sequence length="500" mass="54690">ENGLPRRLRTAYTNTQLLELEKEFHFNKYLCRPRRIEIAASLDLTERQVKVWFQNRRMKHKRQTLSKQSEDGDEKDSQGSGKGGKSGDKGSVLLHEENSKKSCQNCELPSGLLGDHMATRNNNNNNNSTSYNNNSNASSGASSVTSTTSSFEKLEEDSRSNESGALTSPGLMPTVKRHNEVVVKTESGVNVCSSPGKEGPIASRMISPDIGMKSGNVTPASTPGTPSTGPQSSPMELPQTRTRSSPTAATAIATATASVTTILQQNHNPNAMNPSLVQIVRCSAPEGFPSPPPQQRDYRMASNNYRQQGANYPRPARTTPSATAAYGTAHNQQYSQYCHNVYNGYGQDYNYHHSTNYGSYQGYTTGDMHNHHQQHQMHEGYYGDQYGVDYGKAGQGTGYYENQMGHQGGEASSVPNHYGVSSPDTFPGATNPAATTQVMTPPNGARTDSSVDHFNNTFQQYYGDPQSHHTAQSENSNSSSDFNFLTNLANDFGPEYYQLS</sequence>
<evidence type="ECO:0000256" key="6">
    <source>
        <dbReference type="RuleBase" id="RU000682"/>
    </source>
</evidence>
<dbReference type="Pfam" id="PF00046">
    <property type="entry name" value="Homeodomain"/>
    <property type="match status" value="1"/>
</dbReference>
<evidence type="ECO:0000256" key="7">
    <source>
        <dbReference type="SAM" id="MobiDB-lite"/>
    </source>
</evidence>
<gene>
    <name evidence="9" type="ORF">AAG570_010673</name>
</gene>
<feature type="compositionally biased region" description="Low complexity" evidence="7">
    <location>
        <begin position="218"/>
        <end position="248"/>
    </location>
</feature>
<dbReference type="InterPro" id="IPR009057">
    <property type="entry name" value="Homeodomain-like_sf"/>
</dbReference>
<accession>A0ABD0YN76</accession>
<comment type="subcellular location">
    <subcellularLocation>
        <location evidence="1 5 6">Nucleus</location>
    </subcellularLocation>
</comment>
<proteinExistence type="predicted"/>
<evidence type="ECO:0000256" key="3">
    <source>
        <dbReference type="ARBA" id="ARBA00023155"/>
    </source>
</evidence>
<feature type="compositionally biased region" description="Low complexity" evidence="7">
    <location>
        <begin position="119"/>
        <end position="150"/>
    </location>
</feature>
<evidence type="ECO:0000259" key="8">
    <source>
        <dbReference type="PROSITE" id="PS50071"/>
    </source>
</evidence>
<keyword evidence="4 5" id="KW-0539">Nucleus</keyword>
<feature type="region of interest" description="Disordered" evidence="7">
    <location>
        <begin position="212"/>
        <end position="248"/>
    </location>
</feature>
<protein>
    <recommendedName>
        <fullName evidence="8">Homeobox domain-containing protein</fullName>
    </recommendedName>
</protein>
<dbReference type="CDD" id="cd00086">
    <property type="entry name" value="homeodomain"/>
    <property type="match status" value="1"/>
</dbReference>
<dbReference type="PROSITE" id="PS50071">
    <property type="entry name" value="HOMEOBOX_2"/>
    <property type="match status" value="1"/>
</dbReference>
<dbReference type="Gene3D" id="1.10.10.60">
    <property type="entry name" value="Homeodomain-like"/>
    <property type="match status" value="1"/>
</dbReference>
<dbReference type="InterPro" id="IPR020479">
    <property type="entry name" value="HD_metazoa"/>
</dbReference>
<keyword evidence="2 5" id="KW-0238">DNA-binding</keyword>
<comment type="caution">
    <text evidence="9">The sequence shown here is derived from an EMBL/GenBank/DDBJ whole genome shotgun (WGS) entry which is preliminary data.</text>
</comment>
<dbReference type="GO" id="GO:0003677">
    <property type="term" value="F:DNA binding"/>
    <property type="evidence" value="ECO:0007669"/>
    <property type="project" value="UniProtKB-UniRule"/>
</dbReference>
<feature type="region of interest" description="Disordered" evidence="7">
    <location>
        <begin position="58"/>
        <end position="92"/>
    </location>
</feature>
<dbReference type="PANTHER" id="PTHR24333">
    <property type="entry name" value="HOMEO BOX HB9 LIKE A-RELATED"/>
    <property type="match status" value="1"/>
</dbReference>
<dbReference type="AlphaFoldDB" id="A0ABD0YN76"/>
<keyword evidence="10" id="KW-1185">Reference proteome</keyword>
<feature type="DNA-binding region" description="Homeobox" evidence="5">
    <location>
        <begin position="5"/>
        <end position="64"/>
    </location>
</feature>
<keyword evidence="3 5" id="KW-0371">Homeobox</keyword>
<name>A0ABD0YN76_9HEMI</name>
<dbReference type="Proteomes" id="UP001558652">
    <property type="component" value="Unassembled WGS sequence"/>
</dbReference>
<evidence type="ECO:0000256" key="1">
    <source>
        <dbReference type="ARBA" id="ARBA00004123"/>
    </source>
</evidence>
<dbReference type="InterPro" id="IPR001356">
    <property type="entry name" value="HD"/>
</dbReference>
<reference evidence="9 10" key="1">
    <citation type="submission" date="2024-07" db="EMBL/GenBank/DDBJ databases">
        <title>Chromosome-level genome assembly of the water stick insect Ranatra chinensis (Heteroptera: Nepidae).</title>
        <authorList>
            <person name="Liu X."/>
        </authorList>
    </citation>
    <scope>NUCLEOTIDE SEQUENCE [LARGE SCALE GENOMIC DNA]</scope>
    <source>
        <strain evidence="9">Cailab_2021Rc</strain>
        <tissue evidence="9">Muscle</tissue>
    </source>
</reference>
<feature type="region of interest" description="Disordered" evidence="7">
    <location>
        <begin position="459"/>
        <end position="479"/>
    </location>
</feature>
<evidence type="ECO:0000313" key="9">
    <source>
        <dbReference type="EMBL" id="KAL1132721.1"/>
    </source>
</evidence>
<dbReference type="PRINTS" id="PR00024">
    <property type="entry name" value="HOMEOBOX"/>
</dbReference>
<evidence type="ECO:0000256" key="5">
    <source>
        <dbReference type="PROSITE-ProRule" id="PRU00108"/>
    </source>
</evidence>
<dbReference type="GO" id="GO:0048513">
    <property type="term" value="P:animal organ development"/>
    <property type="evidence" value="ECO:0007669"/>
    <property type="project" value="UniProtKB-ARBA"/>
</dbReference>
<dbReference type="EMBL" id="JBFDAA010000005">
    <property type="protein sequence ID" value="KAL1132721.1"/>
    <property type="molecule type" value="Genomic_DNA"/>
</dbReference>
<evidence type="ECO:0000313" key="10">
    <source>
        <dbReference type="Proteomes" id="UP001558652"/>
    </source>
</evidence>
<evidence type="ECO:0000256" key="4">
    <source>
        <dbReference type="ARBA" id="ARBA00023242"/>
    </source>
</evidence>